<dbReference type="SUPFAM" id="SSF47203">
    <property type="entry name" value="Acyl-CoA dehydrogenase C-terminal domain-like"/>
    <property type="match status" value="1"/>
</dbReference>
<dbReference type="Gene3D" id="1.10.540.10">
    <property type="entry name" value="Acyl-CoA dehydrogenase/oxidase, N-terminal domain"/>
    <property type="match status" value="1"/>
</dbReference>
<dbReference type="InterPro" id="IPR013786">
    <property type="entry name" value="AcylCoA_DH/ox_N"/>
</dbReference>
<name>A0ABN1P2G9_9PSEU</name>
<keyword evidence="1" id="KW-0560">Oxidoreductase</keyword>
<dbReference type="PANTHER" id="PTHR48083:SF19">
    <property type="entry name" value="FLAVIN-DEPENDENT MONOOXYGENASE, OXYGENASE SUBUNIT HSAA"/>
    <property type="match status" value="1"/>
</dbReference>
<comment type="similarity">
    <text evidence="2">Belongs to the HpaH/HsaA monooxygenase family.</text>
</comment>
<organism evidence="5 6">
    <name type="scientific">Pseudonocardia zijingensis</name>
    <dbReference type="NCBI Taxonomy" id="153376"/>
    <lineage>
        <taxon>Bacteria</taxon>
        <taxon>Bacillati</taxon>
        <taxon>Actinomycetota</taxon>
        <taxon>Actinomycetes</taxon>
        <taxon>Pseudonocardiales</taxon>
        <taxon>Pseudonocardiaceae</taxon>
        <taxon>Pseudonocardia</taxon>
    </lineage>
</organism>
<dbReference type="InterPro" id="IPR050741">
    <property type="entry name" value="Acyl-CoA_dehydrogenase"/>
</dbReference>
<gene>
    <name evidence="5" type="ORF">GCM10009559_04850</name>
</gene>
<evidence type="ECO:0000259" key="3">
    <source>
        <dbReference type="Pfam" id="PF02771"/>
    </source>
</evidence>
<proteinExistence type="inferred from homology"/>
<dbReference type="Pfam" id="PF02771">
    <property type="entry name" value="Acyl-CoA_dh_N"/>
    <property type="match status" value="1"/>
</dbReference>
<dbReference type="Gene3D" id="2.40.110.10">
    <property type="entry name" value="Butyryl-CoA Dehydrogenase, subunit A, domain 2"/>
    <property type="match status" value="1"/>
</dbReference>
<dbReference type="EMBL" id="BAAAHP010000012">
    <property type="protein sequence ID" value="GAA0921759.1"/>
    <property type="molecule type" value="Genomic_DNA"/>
</dbReference>
<evidence type="ECO:0000313" key="5">
    <source>
        <dbReference type="EMBL" id="GAA0921759.1"/>
    </source>
</evidence>
<dbReference type="PANTHER" id="PTHR48083">
    <property type="entry name" value="MEDIUM-CHAIN SPECIFIC ACYL-COA DEHYDROGENASE, MITOCHONDRIAL-RELATED"/>
    <property type="match status" value="1"/>
</dbReference>
<sequence length="385" mass="39933">MSATLSDSTSAELVSRARDAAQVLAEHAEETEQLGRPAPASMTALQEAGLLATGVPREFGGGQAGLADQVRVAIELGRGCTSTAWVASLSVAVKSQVGNVLSAEARSALFARPDAVLCASGVGGGLAVREPGGVRVRGRFAMASGCEVADWAALVVRVVEGDEPVAGGVVVVPISQLRIERTWRAAGLQGTGSHTLVADDVVVPEAFTLLSPVPAVPSPPPAALSLAGVLSHLAPLLGTADAAVTELRSVFAGDRKPSRTTYARLIDSPLARQRFARAERRVRTALRDSLRVADTLDEAGPGFAPDAAVRTELRLDLAEAASACRAALDDLLDLRGAGAFLLDQRVQRQWRDIAVGTRYAGFNPYVADEDHSNATLGVGSAISLL</sequence>
<reference evidence="5 6" key="1">
    <citation type="journal article" date="2019" name="Int. J. Syst. Evol. Microbiol.">
        <title>The Global Catalogue of Microorganisms (GCM) 10K type strain sequencing project: providing services to taxonomists for standard genome sequencing and annotation.</title>
        <authorList>
            <consortium name="The Broad Institute Genomics Platform"/>
            <consortium name="The Broad Institute Genome Sequencing Center for Infectious Disease"/>
            <person name="Wu L."/>
            <person name="Ma J."/>
        </authorList>
    </citation>
    <scope>NUCLEOTIDE SEQUENCE [LARGE SCALE GENOMIC DNA]</scope>
    <source>
        <strain evidence="5 6">JCM 11117</strain>
    </source>
</reference>
<evidence type="ECO:0000256" key="2">
    <source>
        <dbReference type="ARBA" id="ARBA00049661"/>
    </source>
</evidence>
<dbReference type="InterPro" id="IPR009100">
    <property type="entry name" value="AcylCoA_DH/oxidase_NM_dom_sf"/>
</dbReference>
<dbReference type="PIRSF" id="PIRSF016578">
    <property type="entry name" value="HsaA"/>
    <property type="match status" value="1"/>
</dbReference>
<evidence type="ECO:0000256" key="1">
    <source>
        <dbReference type="ARBA" id="ARBA00023002"/>
    </source>
</evidence>
<dbReference type="InterPro" id="IPR036250">
    <property type="entry name" value="AcylCo_DH-like_C"/>
</dbReference>
<dbReference type="InterPro" id="IPR037069">
    <property type="entry name" value="AcylCoA_DH/ox_N_sf"/>
</dbReference>
<dbReference type="InterPro" id="IPR013107">
    <property type="entry name" value="Acyl-CoA_DH_C"/>
</dbReference>
<dbReference type="SUPFAM" id="SSF56645">
    <property type="entry name" value="Acyl-CoA dehydrogenase NM domain-like"/>
    <property type="match status" value="1"/>
</dbReference>
<evidence type="ECO:0000259" key="4">
    <source>
        <dbReference type="Pfam" id="PF08028"/>
    </source>
</evidence>
<dbReference type="Proteomes" id="UP001499967">
    <property type="component" value="Unassembled WGS sequence"/>
</dbReference>
<dbReference type="Gene3D" id="1.20.140.10">
    <property type="entry name" value="Butyryl-CoA Dehydrogenase, subunit A, domain 3"/>
    <property type="match status" value="1"/>
</dbReference>
<protein>
    <submittedName>
        <fullName evidence="5">Acyl-CoA dehydrogenase</fullName>
    </submittedName>
</protein>
<comment type="caution">
    <text evidence="5">The sequence shown here is derived from an EMBL/GenBank/DDBJ whole genome shotgun (WGS) entry which is preliminary data.</text>
</comment>
<dbReference type="Pfam" id="PF08028">
    <property type="entry name" value="Acyl-CoA_dh_2"/>
    <property type="match status" value="1"/>
</dbReference>
<accession>A0ABN1P2G9</accession>
<dbReference type="RefSeq" id="WP_343938373.1">
    <property type="nucleotide sequence ID" value="NZ_BAAAHP010000012.1"/>
</dbReference>
<evidence type="ECO:0000313" key="6">
    <source>
        <dbReference type="Proteomes" id="UP001499967"/>
    </source>
</evidence>
<dbReference type="InterPro" id="IPR046373">
    <property type="entry name" value="Acyl-CoA_Oxase/DH_mid-dom_sf"/>
</dbReference>
<keyword evidence="6" id="KW-1185">Reference proteome</keyword>
<feature type="domain" description="Acyl-CoA dehydrogenase/oxidase N-terminal" evidence="3">
    <location>
        <begin position="17"/>
        <end position="91"/>
    </location>
</feature>
<feature type="domain" description="Acyl-CoA dehydrogenase C-terminal" evidence="4">
    <location>
        <begin position="232"/>
        <end position="364"/>
    </location>
</feature>